<name>A0ABV0XI13_9TELE</name>
<dbReference type="PANTHER" id="PTHR34415:SF1">
    <property type="entry name" value="INTEGRASE CATALYTIC DOMAIN-CONTAINING PROTEIN"/>
    <property type="match status" value="1"/>
</dbReference>
<gene>
    <name evidence="1" type="ORF">AMECASPLE_026836</name>
</gene>
<keyword evidence="2" id="KW-1185">Reference proteome</keyword>
<comment type="caution">
    <text evidence="1">The sequence shown here is derived from an EMBL/GenBank/DDBJ whole genome shotgun (WGS) entry which is preliminary data.</text>
</comment>
<dbReference type="EMBL" id="JAHRIP010002786">
    <property type="protein sequence ID" value="MEQ2281095.1"/>
    <property type="molecule type" value="Genomic_DNA"/>
</dbReference>
<protein>
    <submittedName>
        <fullName evidence="1">Uncharacterized protein</fullName>
    </submittedName>
</protein>
<organism evidence="1 2">
    <name type="scientific">Ameca splendens</name>
    <dbReference type="NCBI Taxonomy" id="208324"/>
    <lineage>
        <taxon>Eukaryota</taxon>
        <taxon>Metazoa</taxon>
        <taxon>Chordata</taxon>
        <taxon>Craniata</taxon>
        <taxon>Vertebrata</taxon>
        <taxon>Euteleostomi</taxon>
        <taxon>Actinopterygii</taxon>
        <taxon>Neopterygii</taxon>
        <taxon>Teleostei</taxon>
        <taxon>Neoteleostei</taxon>
        <taxon>Acanthomorphata</taxon>
        <taxon>Ovalentaria</taxon>
        <taxon>Atherinomorphae</taxon>
        <taxon>Cyprinodontiformes</taxon>
        <taxon>Goodeidae</taxon>
        <taxon>Ameca</taxon>
    </lineage>
</organism>
<reference evidence="1 2" key="1">
    <citation type="submission" date="2021-06" db="EMBL/GenBank/DDBJ databases">
        <authorList>
            <person name="Palmer J.M."/>
        </authorList>
    </citation>
    <scope>NUCLEOTIDE SEQUENCE [LARGE SCALE GENOMIC DNA]</scope>
    <source>
        <strain evidence="1 2">AS_MEX2019</strain>
        <tissue evidence="1">Muscle</tissue>
    </source>
</reference>
<dbReference type="Proteomes" id="UP001469553">
    <property type="component" value="Unassembled WGS sequence"/>
</dbReference>
<accession>A0ABV0XI13</accession>
<evidence type="ECO:0000313" key="1">
    <source>
        <dbReference type="EMBL" id="MEQ2281095.1"/>
    </source>
</evidence>
<evidence type="ECO:0000313" key="2">
    <source>
        <dbReference type="Proteomes" id="UP001469553"/>
    </source>
</evidence>
<sequence>MEKIRNFDCKCYGRRKQNSSLGTQSCSRKRSLELMYNKRMDSLAAEWEWQGMRIIGHLEANRHTLETSAITTSTKKTPRKREHARATYSIGGIEVCRNTFQFLMGICTATLTDIITHFDENSARPRLRKKSHQPHDPHFISSEQLRTVLEFIKNYAEDHAIMLPGRHPGHRDWHVKLLPTHVSRASVWRLYMKCAKELGERAICKSSFKALWTQLLPHIRSCRPAPTSAGSANRIMTSL</sequence>
<dbReference type="PANTHER" id="PTHR34415">
    <property type="entry name" value="INTEGRASE CATALYTIC DOMAIN-CONTAINING PROTEIN"/>
    <property type="match status" value="1"/>
</dbReference>
<proteinExistence type="predicted"/>